<dbReference type="NCBIfam" id="TIGR03897">
    <property type="entry name" value="lanti_2_LanM"/>
    <property type="match status" value="1"/>
</dbReference>
<proteinExistence type="predicted"/>
<feature type="compositionally biased region" description="Low complexity" evidence="1">
    <location>
        <begin position="808"/>
        <end position="827"/>
    </location>
</feature>
<dbReference type="InterPro" id="IPR025410">
    <property type="entry name" value="Lant_dehyd"/>
</dbReference>
<feature type="compositionally biased region" description="Low complexity" evidence="1">
    <location>
        <begin position="170"/>
        <end position="179"/>
    </location>
</feature>
<evidence type="ECO:0000313" key="3">
    <source>
        <dbReference type="EMBL" id="PYC87462.1"/>
    </source>
</evidence>
<feature type="region of interest" description="Disordered" evidence="1">
    <location>
        <begin position="806"/>
        <end position="827"/>
    </location>
</feature>
<dbReference type="Pfam" id="PF05147">
    <property type="entry name" value="LANC_like"/>
    <property type="match status" value="1"/>
</dbReference>
<dbReference type="Pfam" id="PF13575">
    <property type="entry name" value="DUF4135"/>
    <property type="match status" value="1"/>
</dbReference>
<feature type="region of interest" description="Disordered" evidence="1">
    <location>
        <begin position="1"/>
        <end position="49"/>
    </location>
</feature>
<feature type="domain" description="Lantibiotic biosynthesis protein dehydration" evidence="2">
    <location>
        <begin position="372"/>
        <end position="749"/>
    </location>
</feature>
<protein>
    <submittedName>
        <fullName evidence="3">Type 2 lantipeptide synthetase LanM</fullName>
    </submittedName>
</protein>
<dbReference type="InterPro" id="IPR017146">
    <property type="entry name" value="Lanti_2_LanM"/>
</dbReference>
<dbReference type="Proteomes" id="UP000248039">
    <property type="component" value="Unassembled WGS sequence"/>
</dbReference>
<evidence type="ECO:0000313" key="4">
    <source>
        <dbReference type="Proteomes" id="UP000248039"/>
    </source>
</evidence>
<dbReference type="CDD" id="cd04792">
    <property type="entry name" value="LanM-like"/>
    <property type="match status" value="1"/>
</dbReference>
<organism evidence="3 4">
    <name type="scientific">Streptomyces tateyamensis</name>
    <dbReference type="NCBI Taxonomy" id="565073"/>
    <lineage>
        <taxon>Bacteria</taxon>
        <taxon>Bacillati</taxon>
        <taxon>Actinomycetota</taxon>
        <taxon>Actinomycetes</taxon>
        <taxon>Kitasatosporales</taxon>
        <taxon>Streptomycetaceae</taxon>
        <taxon>Streptomyces</taxon>
    </lineage>
</organism>
<evidence type="ECO:0000259" key="2">
    <source>
        <dbReference type="Pfam" id="PF13575"/>
    </source>
</evidence>
<comment type="caution">
    <text evidence="3">The sequence shown here is derived from an EMBL/GenBank/DDBJ whole genome shotgun (WGS) entry which is preliminary data.</text>
</comment>
<dbReference type="SMART" id="SM01260">
    <property type="entry name" value="LANC_like"/>
    <property type="match status" value="1"/>
</dbReference>
<dbReference type="EMBL" id="PYBW01000014">
    <property type="protein sequence ID" value="PYC87462.1"/>
    <property type="molecule type" value="Genomic_DNA"/>
</dbReference>
<dbReference type="AlphaFoldDB" id="A0A2V4NUP1"/>
<accession>A0A2V4NUP1</accession>
<evidence type="ECO:0000256" key="1">
    <source>
        <dbReference type="SAM" id="MobiDB-lite"/>
    </source>
</evidence>
<name>A0A2V4NUP1_9ACTN</name>
<dbReference type="SUPFAM" id="SSF158745">
    <property type="entry name" value="LanC-like"/>
    <property type="match status" value="1"/>
</dbReference>
<sequence>MQSPSAAVVTVRTNRSALASRRRSSPRAPSAIARRASSGASSVATSTTSGPYAALRVVRTSSSTWPSTRSATTTATLAGSCGSTMVISGLPYRLLFAPASSTGSSARTLTDNGLSNGRSSVATGPTPPLRSMLAAPPSRARGCGPRNFRGVRTHHSGGSGLTWGVPCSDGSSARGSGAPAPGPGRPLPRTRHHGARADGTPCPDYPRRRPLRGCPGAARLGGMTGTHLATPPGTTGIAWWQGGLTEQQIGREAGPDWARFTTQAVAAAPVTPLASVAGLSGSAGFARILAPFTDAAVLRLTSRQQPSPALLAGFAERLAARLVRLAARTLVLELHVSRVNGRLAGATPADRFADFVRQTATPDGLTRLFAEYPVLARLLAQACLHAEGATAELLERLAADRDLLVEHLWAGADPGPLVALEPAGGDGHRHGRAVAVLRFASGARAVYKPRPVHAHLHFNELAHWYNARLGEAAVPTVTVLARPGYGWVEHVSPEPCGSRRQLARFYRRQGALLALLHAVDGTDVHHENLIARADRPVLVDVETLFHPAATAFAPPAAGPPDPAAEALARSVRRTGLLPHLRLGEREGWDESGLGGDKGVLLPVDAVEFEGSGTDTMRLVRRPRTAAGAANRPTLDGRDADPAAFTEELLAGFRAGYRAIAAGAAELAGPHGPLHRFAADEVRVVVRASRSYARLLDESTHPDVLRAAGDRDRLLGLLREEGAAPGGSARLTADEVAQLWCGDIPLFTTRPDSADLWGSQSGPLPGLLGEPGLDRAMARVTAMDEEQLHEQEWVVRAALATRVVGLGSAGRPGPAGSPGSSRARAEPLSSAQALAAARRIGDRLLAWARHGHGRANWLGLELIDQRYWQLGPLGAGLADGYLGTALFLAQLSRISGDARYADTARRALAPVPALLAGLAAQPEQLGYVGTGAFTGLGGIAYALSHLAVELADPALADLVEPAVALAAAAVAADQDTTVLSGLAGGLAALLAVHRATGSAAARHAARACAERLLQAPAAAAPGFAHGRAGTGWALLAFAAQGGGGDFERAGLAALRSVPPGDGDASWCRGAAGTALALSDSPAALADPPLARYLERAVAALATADPLPDHSLCHGEFGVLELRSATGRPGLPDPTAAGSAPRCGTPGAVSSPGLLTGLAGIGHGLLRLGFPDRVPAVLLLRPPLAD</sequence>
<feature type="compositionally biased region" description="Polar residues" evidence="1">
    <location>
        <begin position="102"/>
        <end position="123"/>
    </location>
</feature>
<feature type="region of interest" description="Disordered" evidence="1">
    <location>
        <begin position="102"/>
        <end position="209"/>
    </location>
</feature>
<dbReference type="InterPro" id="IPR007822">
    <property type="entry name" value="LANC-like"/>
</dbReference>
<dbReference type="Gene3D" id="1.50.10.20">
    <property type="match status" value="1"/>
</dbReference>
<gene>
    <name evidence="3" type="ORF">C7C46_04635</name>
</gene>
<dbReference type="PRINTS" id="PR01950">
    <property type="entry name" value="LANCSUPER"/>
</dbReference>
<dbReference type="GO" id="GO:0031179">
    <property type="term" value="P:peptide modification"/>
    <property type="evidence" value="ECO:0007669"/>
    <property type="project" value="InterPro"/>
</dbReference>
<keyword evidence="4" id="KW-1185">Reference proteome</keyword>
<feature type="compositionally biased region" description="Low complexity" evidence="1">
    <location>
        <begin position="26"/>
        <end position="49"/>
    </location>
</feature>
<reference evidence="3 4" key="1">
    <citation type="submission" date="2018-03" db="EMBL/GenBank/DDBJ databases">
        <title>Bioinformatic expansion and discovery of thiopeptide antibiotics.</title>
        <authorList>
            <person name="Schwalen C.J."/>
            <person name="Hudson G.A."/>
            <person name="Mitchell D.A."/>
        </authorList>
    </citation>
    <scope>NUCLEOTIDE SEQUENCE [LARGE SCALE GENOMIC DNA]</scope>
    <source>
        <strain evidence="3 4">ATCC 21389</strain>
    </source>
</reference>